<gene>
    <name evidence="1" type="ORF">MPL3365_10154</name>
</gene>
<reference evidence="1 2" key="1">
    <citation type="submission" date="2014-08" db="EMBL/GenBank/DDBJ databases">
        <authorList>
            <person name="Moulin Lionel"/>
        </authorList>
    </citation>
    <scope>NUCLEOTIDE SEQUENCE [LARGE SCALE GENOMIC DNA]</scope>
</reference>
<proteinExistence type="predicted"/>
<organism evidence="1 2">
    <name type="scientific">Mesorhizobium plurifarium</name>
    <dbReference type="NCBI Taxonomy" id="69974"/>
    <lineage>
        <taxon>Bacteria</taxon>
        <taxon>Pseudomonadati</taxon>
        <taxon>Pseudomonadota</taxon>
        <taxon>Alphaproteobacteria</taxon>
        <taxon>Hyphomicrobiales</taxon>
        <taxon>Phyllobacteriaceae</taxon>
        <taxon>Mesorhizobium</taxon>
    </lineage>
</organism>
<dbReference type="EMBL" id="CCNE01000001">
    <property type="protein sequence ID" value="CDX48986.1"/>
    <property type="molecule type" value="Genomic_DNA"/>
</dbReference>
<accession>A0A090G036</accession>
<dbReference type="AlphaFoldDB" id="A0A090G036"/>
<evidence type="ECO:0000313" key="1">
    <source>
        <dbReference type="EMBL" id="CDX48986.1"/>
    </source>
</evidence>
<evidence type="ECO:0000313" key="2">
    <source>
        <dbReference type="Proteomes" id="UP000046122"/>
    </source>
</evidence>
<dbReference type="Proteomes" id="UP000046122">
    <property type="component" value="Unassembled WGS sequence"/>
</dbReference>
<sequence>MRTMVSSHARGFPPANPAIPACALRQASCTTSSASAVLPVSQRASDSASPRCGSTTSAKRAASIFSLNTVPPSGAPAMGLPPPSAGGDDLSLLVRVKIATAGDGACFEGGEGIGVTGVKCLGSKGRLGRGRRIARCNGVLAVMVVDLDGCDRHGSGPAAGRYRPKQVRPAPALQRPAPAEAFAPFSPCVFVFVPLHDGLLLLRTNGACPGDRRTGSFIPGRSAFSFTLT</sequence>
<protein>
    <submittedName>
        <fullName evidence="1">Uncharacterized protein</fullName>
    </submittedName>
</protein>
<name>A0A090G036_MESPL</name>